<dbReference type="AlphaFoldDB" id="A0A1I7N4S1"/>
<dbReference type="GO" id="GO:0006412">
    <property type="term" value="P:translation"/>
    <property type="evidence" value="ECO:0007669"/>
    <property type="project" value="UniProtKB-UniRule"/>
</dbReference>
<gene>
    <name evidence="6" type="primary">rpsF</name>
    <name evidence="7" type="ORF">SAMN05660895_0597</name>
</gene>
<dbReference type="InterPro" id="IPR014717">
    <property type="entry name" value="Transl_elong_EF1B/ribsomal_bS6"/>
</dbReference>
<dbReference type="Proteomes" id="UP000199537">
    <property type="component" value="Unassembled WGS sequence"/>
</dbReference>
<evidence type="ECO:0000256" key="3">
    <source>
        <dbReference type="ARBA" id="ARBA00023274"/>
    </source>
</evidence>
<dbReference type="CDD" id="cd00473">
    <property type="entry name" value="bS6"/>
    <property type="match status" value="1"/>
</dbReference>
<dbReference type="HAMAP" id="MF_00360">
    <property type="entry name" value="Ribosomal_bS6"/>
    <property type="match status" value="1"/>
</dbReference>
<dbReference type="STRING" id="1393122.SAMN05660895_0597"/>
<dbReference type="RefSeq" id="WP_245759876.1">
    <property type="nucleotide sequence ID" value="NZ_FPCJ01000001.1"/>
</dbReference>
<proteinExistence type="inferred from homology"/>
<dbReference type="PANTHER" id="PTHR21011:SF1">
    <property type="entry name" value="SMALL RIBOSOMAL SUBUNIT PROTEIN BS6M"/>
    <property type="match status" value="1"/>
</dbReference>
<dbReference type="Gene3D" id="3.30.70.60">
    <property type="match status" value="1"/>
</dbReference>
<keyword evidence="2 6" id="KW-0689">Ribosomal protein</keyword>
<name>A0A1I7N4S1_9BACT</name>
<dbReference type="Pfam" id="PF01250">
    <property type="entry name" value="Ribosomal_S6"/>
    <property type="match status" value="1"/>
</dbReference>
<comment type="similarity">
    <text evidence="1 6">Belongs to the bacterial ribosomal protein bS6 family.</text>
</comment>
<protein>
    <recommendedName>
        <fullName evidence="5 6">Small ribosomal subunit protein bS6</fullName>
    </recommendedName>
</protein>
<dbReference type="GO" id="GO:0005840">
    <property type="term" value="C:ribosome"/>
    <property type="evidence" value="ECO:0007669"/>
    <property type="project" value="UniProtKB-KW"/>
</dbReference>
<keyword evidence="6" id="KW-0699">rRNA-binding</keyword>
<dbReference type="NCBIfam" id="TIGR00166">
    <property type="entry name" value="S6"/>
    <property type="match status" value="1"/>
</dbReference>
<dbReference type="InterPro" id="IPR000529">
    <property type="entry name" value="Ribosomal_bS6"/>
</dbReference>
<evidence type="ECO:0000256" key="5">
    <source>
        <dbReference type="ARBA" id="ARBA00035294"/>
    </source>
</evidence>
<accession>A0A1I7N4S1</accession>
<dbReference type="GO" id="GO:1990904">
    <property type="term" value="C:ribonucleoprotein complex"/>
    <property type="evidence" value="ECO:0007669"/>
    <property type="project" value="UniProtKB-KW"/>
</dbReference>
<evidence type="ECO:0000256" key="6">
    <source>
        <dbReference type="HAMAP-Rule" id="MF_00360"/>
    </source>
</evidence>
<evidence type="ECO:0000256" key="1">
    <source>
        <dbReference type="ARBA" id="ARBA00009512"/>
    </source>
</evidence>
<keyword evidence="6" id="KW-0694">RNA-binding</keyword>
<dbReference type="EMBL" id="FPCJ01000001">
    <property type="protein sequence ID" value="SFV29640.1"/>
    <property type="molecule type" value="Genomic_DNA"/>
</dbReference>
<dbReference type="SUPFAM" id="SSF54995">
    <property type="entry name" value="Ribosomal protein S6"/>
    <property type="match status" value="1"/>
</dbReference>
<keyword evidence="3 6" id="KW-0687">Ribonucleoprotein</keyword>
<dbReference type="GO" id="GO:0070181">
    <property type="term" value="F:small ribosomal subunit rRNA binding"/>
    <property type="evidence" value="ECO:0007669"/>
    <property type="project" value="TreeGrafter"/>
</dbReference>
<evidence type="ECO:0000313" key="7">
    <source>
        <dbReference type="EMBL" id="SFV29640.1"/>
    </source>
</evidence>
<evidence type="ECO:0000313" key="8">
    <source>
        <dbReference type="Proteomes" id="UP000199537"/>
    </source>
</evidence>
<comment type="function">
    <text evidence="4 6">Binds together with bS18 to 16S ribosomal RNA.</text>
</comment>
<evidence type="ECO:0000256" key="2">
    <source>
        <dbReference type="ARBA" id="ARBA00022980"/>
    </source>
</evidence>
<keyword evidence="8" id="KW-1185">Reference proteome</keyword>
<dbReference type="InterPro" id="IPR035980">
    <property type="entry name" value="Ribosomal_bS6_sf"/>
</dbReference>
<evidence type="ECO:0000256" key="4">
    <source>
        <dbReference type="ARBA" id="ARBA00035104"/>
    </source>
</evidence>
<reference evidence="8" key="1">
    <citation type="submission" date="2016-10" db="EMBL/GenBank/DDBJ databases">
        <authorList>
            <person name="Varghese N."/>
            <person name="Submissions S."/>
        </authorList>
    </citation>
    <scope>NUCLEOTIDE SEQUENCE [LARGE SCALE GENOMIC DNA]</scope>
    <source>
        <strain evidence="8">DSM 14807</strain>
    </source>
</reference>
<sequence length="123" mass="14459">MMNNYELMVIFTPILSEEEYAAMQKKYVDFIQENGGVIVHQEPWGLRSLAYPIQKKTTGLYWVLEYQAPSDLNARLTVQLNRDEQVMRHMITRLDKYAVEYNAKRRAGIQQNAIQKEFDNLNA</sequence>
<dbReference type="GO" id="GO:0003735">
    <property type="term" value="F:structural constituent of ribosome"/>
    <property type="evidence" value="ECO:0007669"/>
    <property type="project" value="InterPro"/>
</dbReference>
<dbReference type="GO" id="GO:0005737">
    <property type="term" value="C:cytoplasm"/>
    <property type="evidence" value="ECO:0007669"/>
    <property type="project" value="UniProtKB-ARBA"/>
</dbReference>
<dbReference type="PANTHER" id="PTHR21011">
    <property type="entry name" value="MITOCHONDRIAL 28S RIBOSOMAL PROTEIN S6"/>
    <property type="match status" value="1"/>
</dbReference>
<dbReference type="InterPro" id="IPR020814">
    <property type="entry name" value="Ribosomal_S6_plastid/chlpt"/>
</dbReference>
<organism evidence="7 8">
    <name type="scientific">Thermoflavifilum thermophilum</name>
    <dbReference type="NCBI Taxonomy" id="1393122"/>
    <lineage>
        <taxon>Bacteria</taxon>
        <taxon>Pseudomonadati</taxon>
        <taxon>Bacteroidota</taxon>
        <taxon>Chitinophagia</taxon>
        <taxon>Chitinophagales</taxon>
        <taxon>Chitinophagaceae</taxon>
        <taxon>Thermoflavifilum</taxon>
    </lineage>
</organism>